<dbReference type="Gene3D" id="2.130.10.10">
    <property type="entry name" value="YVTN repeat-like/Quinoprotein amine dehydrogenase"/>
    <property type="match status" value="2"/>
</dbReference>
<dbReference type="InterPro" id="IPR015943">
    <property type="entry name" value="WD40/YVTN_repeat-like_dom_sf"/>
</dbReference>
<feature type="signal peptide" evidence="1">
    <location>
        <begin position="1"/>
        <end position="24"/>
    </location>
</feature>
<evidence type="ECO:0000313" key="3">
    <source>
        <dbReference type="Proteomes" id="UP000661607"/>
    </source>
</evidence>
<comment type="caution">
    <text evidence="2">The sequence shown here is derived from an EMBL/GenBank/DDBJ whole genome shotgun (WGS) entry which is preliminary data.</text>
</comment>
<accession>A0ABR9K8Z3</accession>
<evidence type="ECO:0000313" key="2">
    <source>
        <dbReference type="EMBL" id="MBE1558474.1"/>
    </source>
</evidence>
<feature type="chain" id="PRO_5045400915" evidence="1">
    <location>
        <begin position="25"/>
        <end position="647"/>
    </location>
</feature>
<dbReference type="Proteomes" id="UP000661607">
    <property type="component" value="Unassembled WGS sequence"/>
</dbReference>
<dbReference type="SUPFAM" id="SSF50998">
    <property type="entry name" value="Quinoprotein alcohol dehydrogenase-like"/>
    <property type="match status" value="1"/>
</dbReference>
<dbReference type="EMBL" id="JADBEF010000001">
    <property type="protein sequence ID" value="MBE1558474.1"/>
    <property type="molecule type" value="Genomic_DNA"/>
</dbReference>
<keyword evidence="3" id="KW-1185">Reference proteome</keyword>
<organism evidence="2 3">
    <name type="scientific">Nonomuraea africana</name>
    <dbReference type="NCBI Taxonomy" id="46171"/>
    <lineage>
        <taxon>Bacteria</taxon>
        <taxon>Bacillati</taxon>
        <taxon>Actinomycetota</taxon>
        <taxon>Actinomycetes</taxon>
        <taxon>Streptosporangiales</taxon>
        <taxon>Streptosporangiaceae</taxon>
        <taxon>Nonomuraea</taxon>
    </lineage>
</organism>
<keyword evidence="1" id="KW-0732">Signal</keyword>
<gene>
    <name evidence="2" type="ORF">H4W81_001253</name>
</gene>
<sequence length="647" mass="69690">MAVPRLLLALLLVPIVFLATPAQAATCDAPAITRYGPASLTGALVGATIHDGKAYVVGRGQKPTLLSEIDLATRKVIRNVRLPGESEGGWATTVSRGRIYIGTYPSPDLYSFDPATGEVKRLHTFGAYGGFVWTLATAPDGMIYLGTSLDGRAWEYDPDTGAIRKFDVLAAGERYVRGISADAEYVYAGLLDKAKLMRITRADGTIKELAQGHSGLVELADHGDRILATSGRELIDIRKDGTDDRRTTIPGAWLDMIYPAPDGTVYATSGPDGTLYRYRTGDTAFTKVADAPSPGDGTRKMQLLDAHTMLGITGSGGMWWLDLRTGKAEHLDLLEAGMTASPEKPQTMLLVPNRAVYIAGHFSMTVRDLRTGEHRRFRVPGEPKGLVRRGDKIYAAIYPSGEIISIDIGTDEVKSLGFLGHDQQRPADIGYDPFTDKLVVVTSPLGSKLNGAVSVVDPDTGEKDVHVGVLPDQSVLGLAIDAKRGIAYLGGDVVGPGGAPPTRTTAQVAAFDLTTRTVLWRAEPVAGSRTIQDLELHDGLLYTLYKRPAGAWIALDVAGRSIEQQGQLSFHGTMTVHRGRVFASTYRQGGNAYLLGPETTHLATGLGEEWFNVPELHFEPGSWNAWALVGRDLAMIRLDPHCPKVTP</sequence>
<reference evidence="2 3" key="1">
    <citation type="submission" date="2020-10" db="EMBL/GenBank/DDBJ databases">
        <title>Sequencing the genomes of 1000 actinobacteria strains.</title>
        <authorList>
            <person name="Klenk H.-P."/>
        </authorList>
    </citation>
    <scope>NUCLEOTIDE SEQUENCE [LARGE SCALE GENOMIC DNA]</scope>
    <source>
        <strain evidence="2 3">DSM 43748</strain>
    </source>
</reference>
<evidence type="ECO:0000256" key="1">
    <source>
        <dbReference type="SAM" id="SignalP"/>
    </source>
</evidence>
<protein>
    <submittedName>
        <fullName evidence="2">Outer membrane protein assembly factor BamB</fullName>
    </submittedName>
</protein>
<proteinExistence type="predicted"/>
<name>A0ABR9K8Z3_9ACTN</name>
<dbReference type="InterPro" id="IPR011047">
    <property type="entry name" value="Quinoprotein_ADH-like_sf"/>
</dbReference>